<dbReference type="EMBL" id="JNVC02000004">
    <property type="protein sequence ID" value="KEZ52881.1"/>
    <property type="molecule type" value="Genomic_DNA"/>
</dbReference>
<feature type="transmembrane region" description="Helical" evidence="1">
    <location>
        <begin position="49"/>
        <end position="68"/>
    </location>
</feature>
<evidence type="ECO:0000256" key="1">
    <source>
        <dbReference type="SAM" id="Phobius"/>
    </source>
</evidence>
<reference evidence="2 3" key="1">
    <citation type="journal article" date="2005" name="Int. J. Syst. Evol. Microbiol.">
        <title>Bacillus cibi sp. nov., isolated from jeotgal, a traditional Korean fermented seafood.</title>
        <authorList>
            <person name="Yoon J.H."/>
            <person name="Lee C.H."/>
            <person name="Oh T.K."/>
        </authorList>
    </citation>
    <scope>NUCLEOTIDE SEQUENCE [LARGE SCALE GENOMIC DNA]</scope>
    <source>
        <strain evidence="2 3">DSM 16189</strain>
    </source>
</reference>
<dbReference type="OrthoDB" id="2645700at2"/>
<proteinExistence type="predicted"/>
<dbReference type="GO" id="GO:0004386">
    <property type="term" value="F:helicase activity"/>
    <property type="evidence" value="ECO:0007669"/>
    <property type="project" value="UniProtKB-KW"/>
</dbReference>
<keyword evidence="2" id="KW-0547">Nucleotide-binding</keyword>
<keyword evidence="1" id="KW-0812">Transmembrane</keyword>
<evidence type="ECO:0000313" key="3">
    <source>
        <dbReference type="Proteomes" id="UP000028549"/>
    </source>
</evidence>
<keyword evidence="2" id="KW-0067">ATP-binding</keyword>
<dbReference type="STRING" id="246786.GS18_0208590"/>
<keyword evidence="2" id="KW-0347">Helicase</keyword>
<comment type="caution">
    <text evidence="2">The sequence shown here is derived from an EMBL/GenBank/DDBJ whole genome shotgun (WGS) entry which is preliminary data.</text>
</comment>
<gene>
    <name evidence="2" type="ORF">GS18_0208590</name>
</gene>
<name>A0A084GZW9_METID</name>
<dbReference type="Proteomes" id="UP000028549">
    <property type="component" value="Unassembled WGS sequence"/>
</dbReference>
<keyword evidence="2" id="KW-0378">Hydrolase</keyword>
<accession>A0A084GZW9</accession>
<organism evidence="2 3">
    <name type="scientific">Metabacillus indicus</name>
    <name type="common">Bacillus indicus</name>
    <dbReference type="NCBI Taxonomy" id="246786"/>
    <lineage>
        <taxon>Bacteria</taxon>
        <taxon>Bacillati</taxon>
        <taxon>Bacillota</taxon>
        <taxon>Bacilli</taxon>
        <taxon>Bacillales</taxon>
        <taxon>Bacillaceae</taxon>
        <taxon>Metabacillus</taxon>
    </lineage>
</organism>
<keyword evidence="1" id="KW-1133">Transmembrane helix</keyword>
<evidence type="ECO:0000313" key="2">
    <source>
        <dbReference type="EMBL" id="KEZ52881.1"/>
    </source>
</evidence>
<dbReference type="RefSeq" id="WP_029280568.1">
    <property type="nucleotide sequence ID" value="NZ_CANLZQ010000004.1"/>
</dbReference>
<keyword evidence="3" id="KW-1185">Reference proteome</keyword>
<keyword evidence="1" id="KW-0472">Membrane</keyword>
<protein>
    <submittedName>
        <fullName evidence="2">DNA helicase</fullName>
    </submittedName>
</protein>
<dbReference type="AlphaFoldDB" id="A0A084GZW9"/>
<sequence length="78" mass="8366">MNKRGAGVSFLAISAFLLAAKYISAAMFGSGVTTWDEKIYDAMIKSVGFTLNTFSILALIAGILYLLAAEKEDLNKKA</sequence>